<protein>
    <recommendedName>
        <fullName evidence="3 8">3-hydroxyisobutyrate dehydrogenase</fullName>
        <shortName evidence="8">HIBADH</shortName>
        <ecNumber evidence="3 8">1.1.1.31</ecNumber>
    </recommendedName>
</protein>
<dbReference type="PANTHER" id="PTHR22981">
    <property type="entry name" value="3-HYDROXYISOBUTYRATE DEHYDROGENASE-RELATED"/>
    <property type="match status" value="1"/>
</dbReference>
<dbReference type="AlphaFoldDB" id="A0A2S4KYV8"/>
<feature type="domain" description="Methyltransferase" evidence="10">
    <location>
        <begin position="39"/>
        <end position="147"/>
    </location>
</feature>
<dbReference type="InterPro" id="IPR008927">
    <property type="entry name" value="6-PGluconate_DH-like_C_sf"/>
</dbReference>
<dbReference type="InterPro" id="IPR029063">
    <property type="entry name" value="SAM-dependent_MTases_sf"/>
</dbReference>
<evidence type="ECO:0000256" key="2">
    <source>
        <dbReference type="ARBA" id="ARBA00006013"/>
    </source>
</evidence>
<comment type="catalytic activity">
    <reaction evidence="7 8">
        <text>3-hydroxy-2-methylpropanoate + NAD(+) = 2-methyl-3-oxopropanoate + NADH + H(+)</text>
        <dbReference type="Rhea" id="RHEA:17681"/>
        <dbReference type="ChEBI" id="CHEBI:11805"/>
        <dbReference type="ChEBI" id="CHEBI:15378"/>
        <dbReference type="ChEBI" id="CHEBI:57540"/>
        <dbReference type="ChEBI" id="CHEBI:57700"/>
        <dbReference type="ChEBI" id="CHEBI:57945"/>
        <dbReference type="EC" id="1.1.1.31"/>
    </reaction>
</comment>
<evidence type="ECO:0000259" key="10">
    <source>
        <dbReference type="Pfam" id="PF13847"/>
    </source>
</evidence>
<gene>
    <name evidence="12" type="ORF">TPAR_04470</name>
</gene>
<sequence length="633" mass="67810">MDRKSESATYTHGHHASVLRSHRWRTALNSAAYLLPHLKAGMQVLDIGCGPGTITVDLAGYVPDGHVTGLERVGDVLVQARALAEERGVANVDFVEGDANALDYAEGTFDVVVCHQVLQHVKDPVGILREMRRVTRTGGIVAARESDYGSFAWYPDVDGMEHWRSLYRKVASSNGGEPDAGRMVHAWARKAGFAAGAMTSSSSTWCYSTAEEVAWWSGLWAERTVASAFAKTAVAGGIATEADLGEVSEVWKRWGEQEDAWFSVLHGEHALILAPRACRDARRHGAPNNSSRDARCSFALPDMRVVAARLGGAVQRRGFASTARRLDSYGFVGLGQMGYQMAKNLQSKLKPSDKVAIFDINPEAMEGLETEIKAASNGAAVELAASAFDASKDADTVITVLPEPQHVRAVYKSILTSSLPKKDRVFVDCSTIDPSTSRQVAKSVADAGQGTFVDAPMSGGVVGATAGTLTFMLGANARTVPRVEPVLLLMGRKVLHCGEQGAGLSAKLANNYLLALNNIATAEAMNLGMRWGLDPKTLAGVINVSTGRCWPSEVNNPVRGVVETAPAGRDYRGGFGISLMKKDLRLAMVAAREAGATMALADAAFGVYDEAERLDECKGRDFSVVYRYLGGKE</sequence>
<evidence type="ECO:0000259" key="9">
    <source>
        <dbReference type="Pfam" id="PF03446"/>
    </source>
</evidence>
<dbReference type="GO" id="GO:0006574">
    <property type="term" value="P:L-valine catabolic process"/>
    <property type="evidence" value="ECO:0007669"/>
    <property type="project" value="UniProtKB-UniPathway"/>
</dbReference>
<comment type="pathway">
    <text evidence="1 8">Amino-acid degradation; L-valine degradation.</text>
</comment>
<reference evidence="12 13" key="1">
    <citation type="submission" date="2018-01" db="EMBL/GenBank/DDBJ databases">
        <title>Harnessing the power of phylogenomics to disentangle the directionality and signatures of interkingdom host jumping in the parasitic fungal genus Tolypocladium.</title>
        <authorList>
            <person name="Quandt C.A."/>
            <person name="Patterson W."/>
            <person name="Spatafora J.W."/>
        </authorList>
    </citation>
    <scope>NUCLEOTIDE SEQUENCE [LARGE SCALE GENOMIC DNA]</scope>
    <source>
        <strain evidence="12 13">NRBC 100945</strain>
    </source>
</reference>
<keyword evidence="6 8" id="KW-0520">NAD</keyword>
<dbReference type="PANTHER" id="PTHR22981:SF7">
    <property type="entry name" value="3-HYDROXYISOBUTYRATE DEHYDROGENASE, MITOCHONDRIAL"/>
    <property type="match status" value="1"/>
</dbReference>
<dbReference type="EMBL" id="PKSG01000450">
    <property type="protein sequence ID" value="POR35337.1"/>
    <property type="molecule type" value="Genomic_DNA"/>
</dbReference>
<dbReference type="GO" id="GO:0050661">
    <property type="term" value="F:NADP binding"/>
    <property type="evidence" value="ECO:0007669"/>
    <property type="project" value="InterPro"/>
</dbReference>
<keyword evidence="5 8" id="KW-0560">Oxidoreductase</keyword>
<proteinExistence type="inferred from homology"/>
<dbReference type="Gene3D" id="1.10.1040.10">
    <property type="entry name" value="N-(1-d-carboxylethyl)-l-norvaline Dehydrogenase, domain 2"/>
    <property type="match status" value="1"/>
</dbReference>
<dbReference type="GO" id="GO:0051287">
    <property type="term" value="F:NAD binding"/>
    <property type="evidence" value="ECO:0007669"/>
    <property type="project" value="InterPro"/>
</dbReference>
<dbReference type="NCBIfam" id="TIGR01692">
    <property type="entry name" value="HIBADH"/>
    <property type="match status" value="1"/>
</dbReference>
<dbReference type="Pfam" id="PF14833">
    <property type="entry name" value="NAD_binding_11"/>
    <property type="match status" value="1"/>
</dbReference>
<dbReference type="InterPro" id="IPR025714">
    <property type="entry name" value="Methyltranfer_dom"/>
</dbReference>
<dbReference type="SUPFAM" id="SSF51735">
    <property type="entry name" value="NAD(P)-binding Rossmann-fold domains"/>
    <property type="match status" value="1"/>
</dbReference>
<dbReference type="InterPro" id="IPR029154">
    <property type="entry name" value="HIBADH-like_NADP-bd"/>
</dbReference>
<dbReference type="InterPro" id="IPR036291">
    <property type="entry name" value="NAD(P)-bd_dom_sf"/>
</dbReference>
<dbReference type="InterPro" id="IPR006115">
    <property type="entry name" value="6PGDH_NADP-bd"/>
</dbReference>
<dbReference type="Proteomes" id="UP000237481">
    <property type="component" value="Unassembled WGS sequence"/>
</dbReference>
<dbReference type="FunFam" id="1.10.1040.10:FF:000006">
    <property type="entry name" value="3-hydroxyisobutyrate dehydrogenase"/>
    <property type="match status" value="1"/>
</dbReference>
<dbReference type="SUPFAM" id="SSF53335">
    <property type="entry name" value="S-adenosyl-L-methionine-dependent methyltransferases"/>
    <property type="match status" value="1"/>
</dbReference>
<evidence type="ECO:0000256" key="4">
    <source>
        <dbReference type="ARBA" id="ARBA00022456"/>
    </source>
</evidence>
<keyword evidence="4 8" id="KW-0101">Branched-chain amino acid catabolism</keyword>
<organism evidence="12 13">
    <name type="scientific">Tolypocladium paradoxum</name>
    <dbReference type="NCBI Taxonomy" id="94208"/>
    <lineage>
        <taxon>Eukaryota</taxon>
        <taxon>Fungi</taxon>
        <taxon>Dikarya</taxon>
        <taxon>Ascomycota</taxon>
        <taxon>Pezizomycotina</taxon>
        <taxon>Sordariomycetes</taxon>
        <taxon>Hypocreomycetidae</taxon>
        <taxon>Hypocreales</taxon>
        <taxon>Ophiocordycipitaceae</taxon>
        <taxon>Tolypocladium</taxon>
    </lineage>
</organism>
<dbReference type="OrthoDB" id="21615at2759"/>
<dbReference type="Gene3D" id="3.40.50.720">
    <property type="entry name" value="NAD(P)-binding Rossmann-like Domain"/>
    <property type="match status" value="1"/>
</dbReference>
<dbReference type="FunFam" id="3.40.50.720:FF:000630">
    <property type="entry name" value="3-hydroxyisobutyrate dehydrogenase"/>
    <property type="match status" value="1"/>
</dbReference>
<evidence type="ECO:0000313" key="13">
    <source>
        <dbReference type="Proteomes" id="UP000237481"/>
    </source>
</evidence>
<dbReference type="Pfam" id="PF03446">
    <property type="entry name" value="NAD_binding_2"/>
    <property type="match status" value="1"/>
</dbReference>
<comment type="caution">
    <text evidence="12">The sequence shown here is derived from an EMBL/GenBank/DDBJ whole genome shotgun (WGS) entry which is preliminary data.</text>
</comment>
<evidence type="ECO:0000256" key="8">
    <source>
        <dbReference type="RuleBase" id="RU910714"/>
    </source>
</evidence>
<dbReference type="InterPro" id="IPR002204">
    <property type="entry name" value="3-OH-isobutyrate_DH-rel_CS"/>
</dbReference>
<evidence type="ECO:0000256" key="5">
    <source>
        <dbReference type="ARBA" id="ARBA00023002"/>
    </source>
</evidence>
<dbReference type="Gene3D" id="3.40.50.150">
    <property type="entry name" value="Vaccinia Virus protein VP39"/>
    <property type="match status" value="1"/>
</dbReference>
<feature type="domain" description="3-hydroxyisobutyrate dehydrogenase-like NAD-binding" evidence="11">
    <location>
        <begin position="501"/>
        <end position="629"/>
    </location>
</feature>
<comment type="similarity">
    <text evidence="2">Belongs to the HIBADH-related family. 3-hydroxyisobutyrate dehydrogenase subfamily.</text>
</comment>
<dbReference type="Pfam" id="PF13847">
    <property type="entry name" value="Methyltransf_31"/>
    <property type="match status" value="1"/>
</dbReference>
<dbReference type="STRING" id="94208.A0A2S4KYV8"/>
<dbReference type="EC" id="1.1.1.31" evidence="3 8"/>
<evidence type="ECO:0000313" key="12">
    <source>
        <dbReference type="EMBL" id="POR35337.1"/>
    </source>
</evidence>
<feature type="domain" description="6-phosphogluconate dehydrogenase NADP-binding" evidence="9">
    <location>
        <begin position="329"/>
        <end position="498"/>
    </location>
</feature>
<dbReference type="InterPro" id="IPR011548">
    <property type="entry name" value="HIBADH"/>
</dbReference>
<evidence type="ECO:0000256" key="3">
    <source>
        <dbReference type="ARBA" id="ARBA00012991"/>
    </source>
</evidence>
<dbReference type="UniPathway" id="UPA00362"/>
<dbReference type="InterPro" id="IPR013328">
    <property type="entry name" value="6PGD_dom2"/>
</dbReference>
<evidence type="ECO:0000256" key="7">
    <source>
        <dbReference type="ARBA" id="ARBA00049197"/>
    </source>
</evidence>
<evidence type="ECO:0000256" key="6">
    <source>
        <dbReference type="ARBA" id="ARBA00023027"/>
    </source>
</evidence>
<name>A0A2S4KYV8_9HYPO</name>
<keyword evidence="13" id="KW-1185">Reference proteome</keyword>
<evidence type="ECO:0000259" key="11">
    <source>
        <dbReference type="Pfam" id="PF14833"/>
    </source>
</evidence>
<dbReference type="GO" id="GO:0008442">
    <property type="term" value="F:3-hydroxyisobutyrate dehydrogenase activity"/>
    <property type="evidence" value="ECO:0007669"/>
    <property type="project" value="UniProtKB-EC"/>
</dbReference>
<dbReference type="PROSITE" id="PS00895">
    <property type="entry name" value="3_HYDROXYISOBUT_DH"/>
    <property type="match status" value="1"/>
</dbReference>
<dbReference type="SUPFAM" id="SSF48179">
    <property type="entry name" value="6-phosphogluconate dehydrogenase C-terminal domain-like"/>
    <property type="match status" value="1"/>
</dbReference>
<dbReference type="GO" id="GO:0005739">
    <property type="term" value="C:mitochondrion"/>
    <property type="evidence" value="ECO:0007669"/>
    <property type="project" value="TreeGrafter"/>
</dbReference>
<dbReference type="CDD" id="cd02440">
    <property type="entry name" value="AdoMet_MTases"/>
    <property type="match status" value="1"/>
</dbReference>
<evidence type="ECO:0000256" key="1">
    <source>
        <dbReference type="ARBA" id="ARBA00005109"/>
    </source>
</evidence>
<accession>A0A2S4KYV8</accession>